<feature type="compositionally biased region" description="Basic residues" evidence="1">
    <location>
        <begin position="576"/>
        <end position="587"/>
    </location>
</feature>
<proteinExistence type="predicted"/>
<evidence type="ECO:0000313" key="2">
    <source>
        <dbReference type="EMBL" id="TFK56813.1"/>
    </source>
</evidence>
<feature type="compositionally biased region" description="Polar residues" evidence="1">
    <location>
        <begin position="180"/>
        <end position="201"/>
    </location>
</feature>
<feature type="compositionally biased region" description="Low complexity" evidence="1">
    <location>
        <begin position="165"/>
        <end position="179"/>
    </location>
</feature>
<evidence type="ECO:0000313" key="3">
    <source>
        <dbReference type="Proteomes" id="UP000305948"/>
    </source>
</evidence>
<name>A0A5C3NHG1_9AGAM</name>
<feature type="compositionally biased region" description="Polar residues" evidence="1">
    <location>
        <begin position="550"/>
        <end position="559"/>
    </location>
</feature>
<dbReference type="EMBL" id="ML213503">
    <property type="protein sequence ID" value="TFK56813.1"/>
    <property type="molecule type" value="Genomic_DNA"/>
</dbReference>
<feature type="compositionally biased region" description="Pro residues" evidence="1">
    <location>
        <begin position="205"/>
        <end position="216"/>
    </location>
</feature>
<feature type="compositionally biased region" description="Polar residues" evidence="1">
    <location>
        <begin position="315"/>
        <end position="327"/>
    </location>
</feature>
<accession>A0A5C3NHG1</accession>
<dbReference type="Proteomes" id="UP000305948">
    <property type="component" value="Unassembled WGS sequence"/>
</dbReference>
<feature type="compositionally biased region" description="Low complexity" evidence="1">
    <location>
        <begin position="594"/>
        <end position="616"/>
    </location>
</feature>
<feature type="region of interest" description="Disordered" evidence="1">
    <location>
        <begin position="550"/>
        <end position="670"/>
    </location>
</feature>
<feature type="compositionally biased region" description="Low complexity" evidence="1">
    <location>
        <begin position="137"/>
        <end position="151"/>
    </location>
</feature>
<feature type="compositionally biased region" description="Basic residues" evidence="1">
    <location>
        <begin position="650"/>
        <end position="664"/>
    </location>
</feature>
<dbReference type="AlphaFoldDB" id="A0A5C3NHG1"/>
<reference evidence="2 3" key="1">
    <citation type="journal article" date="2019" name="Nat. Ecol. Evol.">
        <title>Megaphylogeny resolves global patterns of mushroom evolution.</title>
        <authorList>
            <person name="Varga T."/>
            <person name="Krizsan K."/>
            <person name="Foldi C."/>
            <person name="Dima B."/>
            <person name="Sanchez-Garcia M."/>
            <person name="Sanchez-Ramirez S."/>
            <person name="Szollosi G.J."/>
            <person name="Szarkandi J.G."/>
            <person name="Papp V."/>
            <person name="Albert L."/>
            <person name="Andreopoulos W."/>
            <person name="Angelini C."/>
            <person name="Antonin V."/>
            <person name="Barry K.W."/>
            <person name="Bougher N.L."/>
            <person name="Buchanan P."/>
            <person name="Buyck B."/>
            <person name="Bense V."/>
            <person name="Catcheside P."/>
            <person name="Chovatia M."/>
            <person name="Cooper J."/>
            <person name="Damon W."/>
            <person name="Desjardin D."/>
            <person name="Finy P."/>
            <person name="Geml J."/>
            <person name="Haridas S."/>
            <person name="Hughes K."/>
            <person name="Justo A."/>
            <person name="Karasinski D."/>
            <person name="Kautmanova I."/>
            <person name="Kiss B."/>
            <person name="Kocsube S."/>
            <person name="Kotiranta H."/>
            <person name="LaButti K.M."/>
            <person name="Lechner B.E."/>
            <person name="Liimatainen K."/>
            <person name="Lipzen A."/>
            <person name="Lukacs Z."/>
            <person name="Mihaltcheva S."/>
            <person name="Morgado L.N."/>
            <person name="Niskanen T."/>
            <person name="Noordeloos M.E."/>
            <person name="Ohm R.A."/>
            <person name="Ortiz-Santana B."/>
            <person name="Ovrebo C."/>
            <person name="Racz N."/>
            <person name="Riley R."/>
            <person name="Savchenko A."/>
            <person name="Shiryaev A."/>
            <person name="Soop K."/>
            <person name="Spirin V."/>
            <person name="Szebenyi C."/>
            <person name="Tomsovsky M."/>
            <person name="Tulloss R.E."/>
            <person name="Uehling J."/>
            <person name="Grigoriev I.V."/>
            <person name="Vagvolgyi C."/>
            <person name="Papp T."/>
            <person name="Martin F.M."/>
            <person name="Miettinen O."/>
            <person name="Hibbett D.S."/>
            <person name="Nagy L.G."/>
        </authorList>
    </citation>
    <scope>NUCLEOTIDE SEQUENCE [LARGE SCALE GENOMIC DNA]</scope>
    <source>
        <strain evidence="2 3">OMC1185</strain>
    </source>
</reference>
<feature type="region of interest" description="Disordered" evidence="1">
    <location>
        <begin position="352"/>
        <end position="399"/>
    </location>
</feature>
<feature type="compositionally biased region" description="Polar residues" evidence="1">
    <location>
        <begin position="278"/>
        <end position="292"/>
    </location>
</feature>
<feature type="region of interest" description="Disordered" evidence="1">
    <location>
        <begin position="50"/>
        <end position="89"/>
    </location>
</feature>
<sequence length="670" mass="70799">MPGPLAHTRSLSKWLKFSSSNTETKKSSDAGHSDFGVLDEKAAQAHQYSVRPGLAIHSHSLPAREAPRAPRRSARDIHSFSDGSLYNTNDPRHAAYTYYPARPTALSDIGHITATYSPTNIPPSIISSSPSPPPSSSSPSSAHPYSKSSNPLPNPVPDPLPTYQNLPSSYSNRSNSHVSGPSSPNVHTPPSQITLPNTAILSQKPLPPLPSPPPLTPAWDNDSSVGHGYAFTDAGHYSAVTAPLPEIGHHYITSAWTDAGHDTDDFRPYDDLDKPQPTFANTPASSSSTLSVPNPRRRSIFGRKAHSDIGHGHHPSSTSQSAGSQLGDTHVPASATESACPPSFSRHFFLASSSNQTDPSSSQHRPRKLRKQPRSASASRIDLPDITVSDCGHASSSMDVTNVRPASLVVSPMGPPMMSLGKAPGYQDKRPPPLAIPSGKENTRSKQESKPRKPSLIRRWTLNRAAASSSSASASASNEGSVSSAQDASVSTPVTTPDSGEMEFRWSGQAVSESGHGYGKWFTGKRARDSVLSMSESTVASPRASTSVSAFSGETATTRGSGGIAGQGAQMVGGRRVSRKLTKRRRPSVGQGQATPITPATPATSTTVFVTSPTSIDASTADVRSPSSTSLGHGWTSGGESRGRDNASSHSKRRKLKKRSRSRRPAVSSP</sequence>
<feature type="region of interest" description="Disordered" evidence="1">
    <location>
        <begin position="412"/>
        <end position="501"/>
    </location>
</feature>
<organism evidence="2 3">
    <name type="scientific">Heliocybe sulcata</name>
    <dbReference type="NCBI Taxonomy" id="5364"/>
    <lineage>
        <taxon>Eukaryota</taxon>
        <taxon>Fungi</taxon>
        <taxon>Dikarya</taxon>
        <taxon>Basidiomycota</taxon>
        <taxon>Agaricomycotina</taxon>
        <taxon>Agaricomycetes</taxon>
        <taxon>Gloeophyllales</taxon>
        <taxon>Gloeophyllaceae</taxon>
        <taxon>Heliocybe</taxon>
    </lineage>
</organism>
<keyword evidence="3" id="KW-1185">Reference proteome</keyword>
<gene>
    <name evidence="2" type="ORF">OE88DRAFT_59659</name>
</gene>
<feature type="compositionally biased region" description="Low complexity" evidence="1">
    <location>
        <begin position="465"/>
        <end position="485"/>
    </location>
</feature>
<feature type="region of interest" description="Disordered" evidence="1">
    <location>
        <begin position="266"/>
        <end position="339"/>
    </location>
</feature>
<protein>
    <submittedName>
        <fullName evidence="2">Uncharacterized protein</fullName>
    </submittedName>
</protein>
<feature type="region of interest" description="Disordered" evidence="1">
    <location>
        <begin position="121"/>
        <end position="221"/>
    </location>
</feature>
<feature type="compositionally biased region" description="Basic residues" evidence="1">
    <location>
        <begin position="295"/>
        <end position="304"/>
    </location>
</feature>
<feature type="compositionally biased region" description="Polar residues" evidence="1">
    <location>
        <begin position="486"/>
        <end position="498"/>
    </location>
</feature>
<feature type="compositionally biased region" description="Low complexity" evidence="1">
    <location>
        <begin position="352"/>
        <end position="362"/>
    </location>
</feature>
<feature type="compositionally biased region" description="Basic residues" evidence="1">
    <location>
        <begin position="364"/>
        <end position="373"/>
    </location>
</feature>
<evidence type="ECO:0000256" key="1">
    <source>
        <dbReference type="SAM" id="MobiDB-lite"/>
    </source>
</evidence>
<feature type="compositionally biased region" description="Basic and acidic residues" evidence="1">
    <location>
        <begin position="441"/>
        <end position="451"/>
    </location>
</feature>
<feature type="compositionally biased region" description="Basic and acidic residues" evidence="1">
    <location>
        <begin position="65"/>
        <end position="79"/>
    </location>
</feature>